<gene>
    <name evidence="1" type="ORF">ETSY2_23045</name>
</gene>
<accession>W4M5D9</accession>
<sequence>MAEQWNLTGTYFETCNCEAACPCVFLSPPSTGECTVLVAWHIDQGRSDNVTLDGLNVALAVHSPGHMMEVPWKAALYLDNQASEAQQTALKQIFAGQAGGHFARVGAHIGEVLGVQSAGMTYEAEGKKRRLRIADIAEAEIQALSGQGDEDITVTNHPLCIAPGYPAVVAKSTRMTYRDHGLEWEMSEKNGFYSPFHYEGP</sequence>
<name>W4M5D9_9BACT</name>
<evidence type="ECO:0000313" key="1">
    <source>
        <dbReference type="EMBL" id="ETX05415.1"/>
    </source>
</evidence>
<dbReference type="Proteomes" id="UP000019140">
    <property type="component" value="Unassembled WGS sequence"/>
</dbReference>
<keyword evidence="2" id="KW-1185">Reference proteome</keyword>
<dbReference type="HOGENOM" id="CLU_092801_1_0_7"/>
<dbReference type="EMBL" id="AZHX01000955">
    <property type="protein sequence ID" value="ETX05415.1"/>
    <property type="molecule type" value="Genomic_DNA"/>
</dbReference>
<proteinExistence type="predicted"/>
<dbReference type="AlphaFoldDB" id="W4M5D9"/>
<organism evidence="1 2">
    <name type="scientific">Candidatus Entotheonella gemina</name>
    <dbReference type="NCBI Taxonomy" id="1429439"/>
    <lineage>
        <taxon>Bacteria</taxon>
        <taxon>Pseudomonadati</taxon>
        <taxon>Nitrospinota/Tectimicrobiota group</taxon>
        <taxon>Candidatus Tectimicrobiota</taxon>
        <taxon>Candidatus Entotheonellia</taxon>
        <taxon>Candidatus Entotheonellales</taxon>
        <taxon>Candidatus Entotheonellaceae</taxon>
        <taxon>Candidatus Entotheonella</taxon>
    </lineage>
</organism>
<comment type="caution">
    <text evidence="1">The sequence shown here is derived from an EMBL/GenBank/DDBJ whole genome shotgun (WGS) entry which is preliminary data.</text>
</comment>
<dbReference type="InterPro" id="IPR009758">
    <property type="entry name" value="DUF1326"/>
</dbReference>
<protein>
    <recommendedName>
        <fullName evidence="3">DUF1326 domain-containing protein</fullName>
    </recommendedName>
</protein>
<evidence type="ECO:0008006" key="3">
    <source>
        <dbReference type="Google" id="ProtNLM"/>
    </source>
</evidence>
<dbReference type="Pfam" id="PF07040">
    <property type="entry name" value="DUF1326"/>
    <property type="match status" value="1"/>
</dbReference>
<evidence type="ECO:0000313" key="2">
    <source>
        <dbReference type="Proteomes" id="UP000019140"/>
    </source>
</evidence>
<reference evidence="1 2" key="1">
    <citation type="journal article" date="2014" name="Nature">
        <title>An environmental bacterial taxon with a large and distinct metabolic repertoire.</title>
        <authorList>
            <person name="Wilson M.C."/>
            <person name="Mori T."/>
            <person name="Ruckert C."/>
            <person name="Uria A.R."/>
            <person name="Helf M.J."/>
            <person name="Takada K."/>
            <person name="Gernert C."/>
            <person name="Steffens U.A."/>
            <person name="Heycke N."/>
            <person name="Schmitt S."/>
            <person name="Rinke C."/>
            <person name="Helfrich E.J."/>
            <person name="Brachmann A.O."/>
            <person name="Gurgui C."/>
            <person name="Wakimoto T."/>
            <person name="Kracht M."/>
            <person name="Crusemann M."/>
            <person name="Hentschel U."/>
            <person name="Abe I."/>
            <person name="Matsunaga S."/>
            <person name="Kalinowski J."/>
            <person name="Takeyama H."/>
            <person name="Piel J."/>
        </authorList>
    </citation>
    <scope>NUCLEOTIDE SEQUENCE [LARGE SCALE GENOMIC DNA]</scope>
    <source>
        <strain evidence="2">TSY2</strain>
    </source>
</reference>